<dbReference type="GO" id="GO:0005634">
    <property type="term" value="C:nucleus"/>
    <property type="evidence" value="ECO:0007669"/>
    <property type="project" value="UniProtKB-SubCell"/>
</dbReference>
<evidence type="ECO:0000313" key="9">
    <source>
        <dbReference type="EMBL" id="KAJ3220722.1"/>
    </source>
</evidence>
<evidence type="ECO:0000256" key="2">
    <source>
        <dbReference type="ARBA" id="ARBA00023015"/>
    </source>
</evidence>
<name>A0AAD5U154_9FUNG</name>
<dbReference type="GO" id="GO:0000977">
    <property type="term" value="F:RNA polymerase II transcription regulatory region sequence-specific DNA binding"/>
    <property type="evidence" value="ECO:0007669"/>
    <property type="project" value="TreeGrafter"/>
</dbReference>
<reference evidence="9" key="1">
    <citation type="submission" date="2020-05" db="EMBL/GenBank/DDBJ databases">
        <title>Phylogenomic resolution of chytrid fungi.</title>
        <authorList>
            <person name="Stajich J.E."/>
            <person name="Amses K."/>
            <person name="Simmons R."/>
            <person name="Seto K."/>
            <person name="Myers J."/>
            <person name="Bonds A."/>
            <person name="Quandt C.A."/>
            <person name="Barry K."/>
            <person name="Liu P."/>
            <person name="Grigoriev I."/>
            <person name="Longcore J.E."/>
            <person name="James T.Y."/>
        </authorList>
    </citation>
    <scope>NUCLEOTIDE SEQUENCE</scope>
    <source>
        <strain evidence="9">JEL0476</strain>
    </source>
</reference>
<evidence type="ECO:0000256" key="7">
    <source>
        <dbReference type="SAM" id="MobiDB-lite"/>
    </source>
</evidence>
<dbReference type="GO" id="GO:0001228">
    <property type="term" value="F:DNA-binding transcription activator activity, RNA polymerase II-specific"/>
    <property type="evidence" value="ECO:0007669"/>
    <property type="project" value="TreeGrafter"/>
</dbReference>
<proteinExistence type="predicted"/>
<dbReference type="Pfam" id="PF07716">
    <property type="entry name" value="bZIP_2"/>
    <property type="match status" value="1"/>
</dbReference>
<dbReference type="InterPro" id="IPR004827">
    <property type="entry name" value="bZIP"/>
</dbReference>
<keyword evidence="3" id="KW-0238">DNA-binding</keyword>
<keyword evidence="6" id="KW-0175">Coiled coil</keyword>
<organism evidence="9 10">
    <name type="scientific">Clydaea vesicula</name>
    <dbReference type="NCBI Taxonomy" id="447962"/>
    <lineage>
        <taxon>Eukaryota</taxon>
        <taxon>Fungi</taxon>
        <taxon>Fungi incertae sedis</taxon>
        <taxon>Chytridiomycota</taxon>
        <taxon>Chytridiomycota incertae sedis</taxon>
        <taxon>Chytridiomycetes</taxon>
        <taxon>Lobulomycetales</taxon>
        <taxon>Lobulomycetaceae</taxon>
        <taxon>Clydaea</taxon>
    </lineage>
</organism>
<feature type="domain" description="BZIP" evidence="8">
    <location>
        <begin position="77"/>
        <end position="91"/>
    </location>
</feature>
<gene>
    <name evidence="9" type="ORF">HK099_004048</name>
</gene>
<dbReference type="Proteomes" id="UP001211065">
    <property type="component" value="Unassembled WGS sequence"/>
</dbReference>
<dbReference type="PANTHER" id="PTHR13044">
    <property type="entry name" value="ACTIVATING TRANSCRIPTION FACTOR ATF 4/5"/>
    <property type="match status" value="1"/>
</dbReference>
<comment type="subcellular location">
    <subcellularLocation>
        <location evidence="1">Nucleus</location>
    </subcellularLocation>
</comment>
<evidence type="ECO:0000256" key="1">
    <source>
        <dbReference type="ARBA" id="ARBA00004123"/>
    </source>
</evidence>
<protein>
    <recommendedName>
        <fullName evidence="8">BZIP domain-containing protein</fullName>
    </recommendedName>
</protein>
<dbReference type="SUPFAM" id="SSF57959">
    <property type="entry name" value="Leucine zipper domain"/>
    <property type="match status" value="1"/>
</dbReference>
<evidence type="ECO:0000313" key="10">
    <source>
        <dbReference type="Proteomes" id="UP001211065"/>
    </source>
</evidence>
<dbReference type="InterPro" id="IPR046347">
    <property type="entry name" value="bZIP_sf"/>
</dbReference>
<evidence type="ECO:0000256" key="5">
    <source>
        <dbReference type="ARBA" id="ARBA00023242"/>
    </source>
</evidence>
<dbReference type="Gene3D" id="1.20.5.170">
    <property type="match status" value="1"/>
</dbReference>
<dbReference type="EMBL" id="JADGJW010000278">
    <property type="protein sequence ID" value="KAJ3220722.1"/>
    <property type="molecule type" value="Genomic_DNA"/>
</dbReference>
<dbReference type="PANTHER" id="PTHR13044:SF14">
    <property type="entry name" value="CRYPTOCEPHAL, ISOFORM A"/>
    <property type="match status" value="1"/>
</dbReference>
<evidence type="ECO:0000256" key="4">
    <source>
        <dbReference type="ARBA" id="ARBA00023163"/>
    </source>
</evidence>
<feature type="region of interest" description="Disordered" evidence="7">
    <location>
        <begin position="42"/>
        <end position="86"/>
    </location>
</feature>
<keyword evidence="5" id="KW-0539">Nucleus</keyword>
<accession>A0AAD5U154</accession>
<comment type="caution">
    <text evidence="9">The sequence shown here is derived from an EMBL/GenBank/DDBJ whole genome shotgun (WGS) entry which is preliminary data.</text>
</comment>
<dbReference type="PROSITE" id="PS00036">
    <property type="entry name" value="BZIP_BASIC"/>
    <property type="match status" value="1"/>
</dbReference>
<dbReference type="CDD" id="cd14705">
    <property type="entry name" value="bZIP_Zip1"/>
    <property type="match status" value="1"/>
</dbReference>
<keyword evidence="2" id="KW-0805">Transcription regulation</keyword>
<keyword evidence="10" id="KW-1185">Reference proteome</keyword>
<evidence type="ECO:0000256" key="6">
    <source>
        <dbReference type="SAM" id="Coils"/>
    </source>
</evidence>
<sequence>MNQQSHQHLLEFLNLPQELISQPQVDDLEIWLNAKFDDSNDINNPKPQQLTQITDNNTSDNKIITKNSAVSTDPTDKRRRNTEASARFRAKKKIRDAELKNSQKELELKVSFLEKKTLEQEKEIKWLRSLITEKQGIIGLSGVFTPGTEYNSFTENSTPAFF</sequence>
<evidence type="ECO:0000256" key="3">
    <source>
        <dbReference type="ARBA" id="ARBA00023125"/>
    </source>
</evidence>
<feature type="compositionally biased region" description="Polar residues" evidence="7">
    <location>
        <begin position="42"/>
        <end position="73"/>
    </location>
</feature>
<keyword evidence="4" id="KW-0804">Transcription</keyword>
<dbReference type="AlphaFoldDB" id="A0AAD5U154"/>
<evidence type="ECO:0000259" key="8">
    <source>
        <dbReference type="PROSITE" id="PS00036"/>
    </source>
</evidence>
<feature type="coiled-coil region" evidence="6">
    <location>
        <begin position="96"/>
        <end position="123"/>
    </location>
</feature>